<keyword evidence="7" id="KW-0472">Membrane</keyword>
<dbReference type="Pfam" id="PF13202">
    <property type="entry name" value="EF-hand_5"/>
    <property type="match status" value="1"/>
</dbReference>
<evidence type="ECO:0000256" key="3">
    <source>
        <dbReference type="ARBA" id="ARBA00022490"/>
    </source>
</evidence>
<dbReference type="PANTHER" id="PTHR46735">
    <property type="entry name" value="CALPAIN, SMALL SUBUNIT 1 A-RELATED"/>
    <property type="match status" value="1"/>
</dbReference>
<dbReference type="STRING" id="8078.ENSFHEP00000010457"/>
<keyword evidence="8" id="KW-0732">Signal</keyword>
<comment type="subcellular location">
    <subcellularLocation>
        <location evidence="2">Cytoplasm</location>
    </subcellularLocation>
    <subcellularLocation>
        <location evidence="1">Endomembrane system</location>
    </subcellularLocation>
</comment>
<evidence type="ECO:0000256" key="7">
    <source>
        <dbReference type="ARBA" id="ARBA00023136"/>
    </source>
</evidence>
<dbReference type="GO" id="GO:0005509">
    <property type="term" value="F:calcium ion binding"/>
    <property type="evidence" value="ECO:0007669"/>
    <property type="project" value="InterPro"/>
</dbReference>
<feature type="signal peptide" evidence="8">
    <location>
        <begin position="1"/>
        <end position="19"/>
    </location>
</feature>
<evidence type="ECO:0000256" key="6">
    <source>
        <dbReference type="ARBA" id="ARBA00022837"/>
    </source>
</evidence>
<dbReference type="SMART" id="SM00054">
    <property type="entry name" value="EFh"/>
    <property type="match status" value="2"/>
</dbReference>
<sequence>MLALFQIRFFFFFSPYCLKQSVSVLSSIFLPQYGGPMPGMPPQGMPGGHMGGPMPGQMGGHMGGPMPGQMGGQMGGHMGGPPAQGGYGSYGGGGGGGGGYPGGFGAPPPAANDPMWGYFTSIAGQDGEVDAEELQRCLTQAGFTGSYNPFSLETCRIMIAMLDRDFTGKMGFNEFKELFAALNGWKQNFMMFDQDRSGTVEPHEMSQAISAMGHRISPQALNAIIKRYNKGGRIYFDDYVACCVKLRSLTENFKRRDTMQQGSVTFQYDDFILCTMSI</sequence>
<dbReference type="SUPFAM" id="SSF47473">
    <property type="entry name" value="EF-hand"/>
    <property type="match status" value="1"/>
</dbReference>
<keyword evidence="3" id="KW-0963">Cytoplasm</keyword>
<dbReference type="PROSITE" id="PS00018">
    <property type="entry name" value="EF_HAND_1"/>
    <property type="match status" value="1"/>
</dbReference>
<evidence type="ECO:0000313" key="11">
    <source>
        <dbReference type="Proteomes" id="UP000265000"/>
    </source>
</evidence>
<dbReference type="InterPro" id="IPR002048">
    <property type="entry name" value="EF_hand_dom"/>
</dbReference>
<proteinExistence type="predicted"/>
<evidence type="ECO:0000256" key="5">
    <source>
        <dbReference type="ARBA" id="ARBA00022737"/>
    </source>
</evidence>
<feature type="chain" id="PRO_5018602060" evidence="8">
    <location>
        <begin position="20"/>
        <end position="278"/>
    </location>
</feature>
<protein>
    <submittedName>
        <fullName evidence="10">Grancalcin</fullName>
    </submittedName>
</protein>
<dbReference type="Gene3D" id="1.10.238.10">
    <property type="entry name" value="EF-hand"/>
    <property type="match status" value="1"/>
</dbReference>
<evidence type="ECO:0000256" key="4">
    <source>
        <dbReference type="ARBA" id="ARBA00022723"/>
    </source>
</evidence>
<accession>A0A3Q2PD33</accession>
<evidence type="ECO:0000256" key="8">
    <source>
        <dbReference type="SAM" id="SignalP"/>
    </source>
</evidence>
<dbReference type="AlphaFoldDB" id="A0A3Q2PD33"/>
<evidence type="ECO:0000256" key="2">
    <source>
        <dbReference type="ARBA" id="ARBA00004496"/>
    </source>
</evidence>
<name>A0A3Q2PD33_FUNHE</name>
<dbReference type="GO" id="GO:0005737">
    <property type="term" value="C:cytoplasm"/>
    <property type="evidence" value="ECO:0007669"/>
    <property type="project" value="UniProtKB-SubCell"/>
</dbReference>
<keyword evidence="6" id="KW-0106">Calcium</keyword>
<evidence type="ECO:0000313" key="10">
    <source>
        <dbReference type="Ensembl" id="ENSFHEP00000010457.1"/>
    </source>
</evidence>
<evidence type="ECO:0000256" key="1">
    <source>
        <dbReference type="ARBA" id="ARBA00004308"/>
    </source>
</evidence>
<organism evidence="10 11">
    <name type="scientific">Fundulus heteroclitus</name>
    <name type="common">Killifish</name>
    <name type="synonym">Mummichog</name>
    <dbReference type="NCBI Taxonomy" id="8078"/>
    <lineage>
        <taxon>Eukaryota</taxon>
        <taxon>Metazoa</taxon>
        <taxon>Chordata</taxon>
        <taxon>Craniata</taxon>
        <taxon>Vertebrata</taxon>
        <taxon>Euteleostomi</taxon>
        <taxon>Actinopterygii</taxon>
        <taxon>Neopterygii</taxon>
        <taxon>Teleostei</taxon>
        <taxon>Neoteleostei</taxon>
        <taxon>Acanthomorphata</taxon>
        <taxon>Ovalentaria</taxon>
        <taxon>Atherinomorphae</taxon>
        <taxon>Cyprinodontiformes</taxon>
        <taxon>Fundulidae</taxon>
        <taxon>Fundulus</taxon>
    </lineage>
</organism>
<keyword evidence="5" id="KW-0677">Repeat</keyword>
<feature type="domain" description="EF-hand" evidence="9">
    <location>
        <begin position="180"/>
        <end position="215"/>
    </location>
</feature>
<dbReference type="Gene3D" id="6.10.140.900">
    <property type="match status" value="1"/>
</dbReference>
<keyword evidence="11" id="KW-1185">Reference proteome</keyword>
<dbReference type="PROSITE" id="PS50222">
    <property type="entry name" value="EF_HAND_2"/>
    <property type="match status" value="1"/>
</dbReference>
<dbReference type="PANTHER" id="PTHR46735:SF5">
    <property type="entry name" value="GRANCALCIN"/>
    <property type="match status" value="1"/>
</dbReference>
<reference evidence="10" key="1">
    <citation type="submission" date="2025-08" db="UniProtKB">
        <authorList>
            <consortium name="Ensembl"/>
        </authorList>
    </citation>
    <scope>IDENTIFICATION</scope>
</reference>
<dbReference type="InterPro" id="IPR018247">
    <property type="entry name" value="EF_Hand_1_Ca_BS"/>
</dbReference>
<dbReference type="Ensembl" id="ENSFHET00000017253.1">
    <property type="protein sequence ID" value="ENSFHEP00000010457.1"/>
    <property type="gene ID" value="ENSFHEG00000011774.1"/>
</dbReference>
<dbReference type="GO" id="GO:0012505">
    <property type="term" value="C:endomembrane system"/>
    <property type="evidence" value="ECO:0007669"/>
    <property type="project" value="UniProtKB-SubCell"/>
</dbReference>
<keyword evidence="4" id="KW-0479">Metal-binding</keyword>
<evidence type="ECO:0000259" key="9">
    <source>
        <dbReference type="PROSITE" id="PS50222"/>
    </source>
</evidence>
<dbReference type="InterPro" id="IPR011992">
    <property type="entry name" value="EF-hand-dom_pair"/>
</dbReference>
<dbReference type="GeneTree" id="ENSGT00940000153979"/>
<reference evidence="10" key="2">
    <citation type="submission" date="2025-09" db="UniProtKB">
        <authorList>
            <consortium name="Ensembl"/>
        </authorList>
    </citation>
    <scope>IDENTIFICATION</scope>
</reference>
<dbReference type="Proteomes" id="UP000265000">
    <property type="component" value="Unplaced"/>
</dbReference>